<dbReference type="RefSeq" id="WP_163606122.1">
    <property type="nucleotide sequence ID" value="NZ_JAABOO010000001.1"/>
</dbReference>
<reference evidence="1 2" key="1">
    <citation type="submission" date="2020-01" db="EMBL/GenBank/DDBJ databases">
        <title>Leptobacterium flavescens.</title>
        <authorList>
            <person name="Wang G."/>
        </authorList>
    </citation>
    <scope>NUCLEOTIDE SEQUENCE [LARGE SCALE GENOMIC DNA]</scope>
    <source>
        <strain evidence="1 2">KCTC 22160</strain>
    </source>
</reference>
<name>A0A6P0UL24_9FLAO</name>
<organism evidence="1 2">
    <name type="scientific">Leptobacterium flavescens</name>
    <dbReference type="NCBI Taxonomy" id="472055"/>
    <lineage>
        <taxon>Bacteria</taxon>
        <taxon>Pseudomonadati</taxon>
        <taxon>Bacteroidota</taxon>
        <taxon>Flavobacteriia</taxon>
        <taxon>Flavobacteriales</taxon>
        <taxon>Flavobacteriaceae</taxon>
        <taxon>Leptobacterium</taxon>
    </lineage>
</organism>
<evidence type="ECO:0000313" key="1">
    <source>
        <dbReference type="EMBL" id="NER13120.1"/>
    </source>
</evidence>
<dbReference type="EMBL" id="JAABOO010000001">
    <property type="protein sequence ID" value="NER13120.1"/>
    <property type="molecule type" value="Genomic_DNA"/>
</dbReference>
<dbReference type="Proteomes" id="UP000468581">
    <property type="component" value="Unassembled WGS sequence"/>
</dbReference>
<evidence type="ECO:0000313" key="2">
    <source>
        <dbReference type="Proteomes" id="UP000468581"/>
    </source>
</evidence>
<sequence length="515" mass="60023">MKSLFSLVCFFCFSSLLFSQQTDDHLYVKGESLSDKHKFSNIQLIEEDGEGGVVIVRSYYGGMIMKLKGYYIEHYDADLQLINEYNYPVNELEIMGVFVADNRITVLEVVYDELRQAYVYWANSTSLTELDFKRSKLLEFKRKKEKKINFLTDYSGEFNDKFYSQLLFDSSKEVFAIAIDSKEKGRDKHHLYFFDKNLNKRSNYELKKETEARHLVFEYMEYDANEKVFYLLGKAYEKGKRTKAISKKFAYQVFRFYNGNMNVEEFKTDDSYASSLKLIVEDDLLKCVGFYSLTKSRKYRGLVYTEIDKNTLEIRKQKLNPFSDQFMVDKYGAEVDKEVKNLKFRGLHKTSDGSIVFNAEECYMNTNFKNSVDGSRARISRYHYNDIVCAKLDADGNMLWARNINKAESTQGDEAYVSYTSAQKGDESCFFINSGAIPTKISKNRILFKKGFSRSPEVYMIRIDGQGEMNYHKVTDNKDIRLPIMVSRGAVLKNAEAAYFLARRGNRKQLVKVML</sequence>
<accession>A0A6P0UL24</accession>
<comment type="caution">
    <text evidence="1">The sequence shown here is derived from an EMBL/GenBank/DDBJ whole genome shotgun (WGS) entry which is preliminary data.</text>
</comment>
<proteinExistence type="predicted"/>
<keyword evidence="2" id="KW-1185">Reference proteome</keyword>
<gene>
    <name evidence="1" type="ORF">GWK08_06695</name>
</gene>
<dbReference type="AlphaFoldDB" id="A0A6P0UL24"/>
<protein>
    <submittedName>
        <fullName evidence="1">Uncharacterized protein</fullName>
    </submittedName>
</protein>